<accession>A0A0J6F9C9</accession>
<dbReference type="EMBL" id="DS268109">
    <property type="protein sequence ID" value="KMM65880.1"/>
    <property type="molecule type" value="Genomic_DNA"/>
</dbReference>
<dbReference type="AlphaFoldDB" id="A0A0J6F9C9"/>
<dbReference type="Proteomes" id="UP000054567">
    <property type="component" value="Unassembled WGS sequence"/>
</dbReference>
<organism evidence="2 3">
    <name type="scientific">Coccidioides posadasii RMSCC 3488</name>
    <dbReference type="NCBI Taxonomy" id="454284"/>
    <lineage>
        <taxon>Eukaryota</taxon>
        <taxon>Fungi</taxon>
        <taxon>Dikarya</taxon>
        <taxon>Ascomycota</taxon>
        <taxon>Pezizomycotina</taxon>
        <taxon>Eurotiomycetes</taxon>
        <taxon>Eurotiomycetidae</taxon>
        <taxon>Onygenales</taxon>
        <taxon>Onygenaceae</taxon>
        <taxon>Coccidioides</taxon>
    </lineage>
</organism>
<reference evidence="3" key="3">
    <citation type="journal article" date="2010" name="Genome Res.">
        <title>Population genomic sequencing of Coccidioides fungi reveals recent hybridization and transposon control.</title>
        <authorList>
            <person name="Neafsey D.E."/>
            <person name="Barker B.M."/>
            <person name="Sharpton T.J."/>
            <person name="Stajich J.E."/>
            <person name="Park D.J."/>
            <person name="Whiston E."/>
            <person name="Hung C.-Y."/>
            <person name="McMahan C."/>
            <person name="White J."/>
            <person name="Sykes S."/>
            <person name="Heiman D."/>
            <person name="Young S."/>
            <person name="Zeng Q."/>
            <person name="Abouelleil A."/>
            <person name="Aftuck L."/>
            <person name="Bessette D."/>
            <person name="Brown A."/>
            <person name="FitzGerald M."/>
            <person name="Lui A."/>
            <person name="Macdonald J.P."/>
            <person name="Priest M."/>
            <person name="Orbach M.J."/>
            <person name="Galgiani J.N."/>
            <person name="Kirkland T.N."/>
            <person name="Cole G.T."/>
            <person name="Birren B.W."/>
            <person name="Henn M.R."/>
            <person name="Taylor J.W."/>
            <person name="Rounsley S.D."/>
        </authorList>
    </citation>
    <scope>NUCLEOTIDE SEQUENCE [LARGE SCALE GENOMIC DNA]</scope>
    <source>
        <strain evidence="3">RMSCC 3488</strain>
    </source>
</reference>
<protein>
    <submittedName>
        <fullName evidence="2">Uncharacterized protein</fullName>
    </submittedName>
</protein>
<evidence type="ECO:0000313" key="2">
    <source>
        <dbReference type="EMBL" id="KMM65880.1"/>
    </source>
</evidence>
<reference evidence="3" key="2">
    <citation type="journal article" date="2009" name="Genome Res.">
        <title>Comparative genomic analyses of the human fungal pathogens Coccidioides and their relatives.</title>
        <authorList>
            <person name="Sharpton T.J."/>
            <person name="Stajich J.E."/>
            <person name="Rounsley S.D."/>
            <person name="Gardner M.J."/>
            <person name="Wortman J.R."/>
            <person name="Jordar V.S."/>
            <person name="Maiti R."/>
            <person name="Kodira C.D."/>
            <person name="Neafsey D.E."/>
            <person name="Zeng Q."/>
            <person name="Hung C.-Y."/>
            <person name="McMahan C."/>
            <person name="Muszewska A."/>
            <person name="Grynberg M."/>
            <person name="Mandel M.A."/>
            <person name="Kellner E.M."/>
            <person name="Barker B.M."/>
            <person name="Galgiani J.N."/>
            <person name="Orbach M.J."/>
            <person name="Kirkland T.N."/>
            <person name="Cole G.T."/>
            <person name="Henn M.R."/>
            <person name="Birren B.W."/>
            <person name="Taylor J.W."/>
        </authorList>
    </citation>
    <scope>NUCLEOTIDE SEQUENCE [LARGE SCALE GENOMIC DNA]</scope>
    <source>
        <strain evidence="3">RMSCC 3488</strain>
    </source>
</reference>
<gene>
    <name evidence="2" type="ORF">CPAG_02221</name>
</gene>
<proteinExistence type="predicted"/>
<reference evidence="2 3" key="1">
    <citation type="submission" date="2007-06" db="EMBL/GenBank/DDBJ databases">
        <title>The Genome Sequence of Coccidioides posadasii RMSCC_3488.</title>
        <authorList>
            <consortium name="Coccidioides Genome Resources Consortium"/>
            <consortium name="The Broad Institute Genome Sequencing Platform"/>
            <person name="Henn M.R."/>
            <person name="Sykes S."/>
            <person name="Young S."/>
            <person name="Jaffe D."/>
            <person name="Berlin A."/>
            <person name="Alvarez P."/>
            <person name="Butler J."/>
            <person name="Gnerre S."/>
            <person name="Grabherr M."/>
            <person name="Mauceli E."/>
            <person name="Brockman W."/>
            <person name="Kodira C."/>
            <person name="Alvarado L."/>
            <person name="Zeng Q."/>
            <person name="Crawford M."/>
            <person name="Antoine C."/>
            <person name="Devon K."/>
            <person name="Galgiani J."/>
            <person name="Orsborn K."/>
            <person name="Lewis M.L."/>
            <person name="Nusbaum C."/>
            <person name="Galagan J."/>
            <person name="Birren B."/>
        </authorList>
    </citation>
    <scope>NUCLEOTIDE SEQUENCE [LARGE SCALE GENOMIC DNA]</scope>
    <source>
        <strain evidence="2 3">RMSCC 3488</strain>
    </source>
</reference>
<feature type="compositionally biased region" description="Basic residues" evidence="1">
    <location>
        <begin position="94"/>
        <end position="103"/>
    </location>
</feature>
<feature type="region of interest" description="Disordered" evidence="1">
    <location>
        <begin position="77"/>
        <end position="103"/>
    </location>
</feature>
<name>A0A0J6F9C9_COCPO</name>
<dbReference type="VEuPathDB" id="FungiDB:CPAG_02221"/>
<sequence>MAPSSLVRVGICLRSGYRRIVPDWNITGPDGPEPAGKRCKVLDPDQTEMGILDRKTKLLLKRREILRSSRSIPFEYEKPSAQITGEGNQAEAKRHLRRKMDKN</sequence>
<evidence type="ECO:0000256" key="1">
    <source>
        <dbReference type="SAM" id="MobiDB-lite"/>
    </source>
</evidence>
<evidence type="ECO:0000313" key="3">
    <source>
        <dbReference type="Proteomes" id="UP000054567"/>
    </source>
</evidence>